<proteinExistence type="predicted"/>
<organism evidence="2 3">
    <name type="scientific">Triticum urartu</name>
    <name type="common">Red wild einkorn</name>
    <name type="synonym">Crithodium urartu</name>
    <dbReference type="NCBI Taxonomy" id="4572"/>
    <lineage>
        <taxon>Eukaryota</taxon>
        <taxon>Viridiplantae</taxon>
        <taxon>Streptophyta</taxon>
        <taxon>Embryophyta</taxon>
        <taxon>Tracheophyta</taxon>
        <taxon>Spermatophyta</taxon>
        <taxon>Magnoliopsida</taxon>
        <taxon>Liliopsida</taxon>
        <taxon>Poales</taxon>
        <taxon>Poaceae</taxon>
        <taxon>BOP clade</taxon>
        <taxon>Pooideae</taxon>
        <taxon>Triticodae</taxon>
        <taxon>Triticeae</taxon>
        <taxon>Triticinae</taxon>
        <taxon>Triticum</taxon>
    </lineage>
</organism>
<dbReference type="Gramene" id="TuG1812S0000037300.01.T03">
    <property type="protein sequence ID" value="TuG1812S0000037300.01.T03"/>
    <property type="gene ID" value="TuG1812S0000037300.01"/>
</dbReference>
<keyword evidence="3" id="KW-1185">Reference proteome</keyword>
<accession>A0A8R7R9H1</accession>
<dbReference type="AlphaFoldDB" id="A0A8R7R9H1"/>
<dbReference type="Gramene" id="TuG1812S0000037300.01.T01">
    <property type="protein sequence ID" value="TuG1812S0000037300.01.T01"/>
    <property type="gene ID" value="TuG1812S0000037300.01"/>
</dbReference>
<dbReference type="Gramene" id="TuG1812S0000037300.01.T02">
    <property type="protein sequence ID" value="TuG1812S0000037300.01.T02"/>
    <property type="gene ID" value="TuG1812S0000037300.01"/>
</dbReference>
<dbReference type="Proteomes" id="UP000015106">
    <property type="component" value="Unassembled WGS sequence"/>
</dbReference>
<evidence type="ECO:0000313" key="2">
    <source>
        <dbReference type="EnsemblPlants" id="TuG1812S0000037300.01.T02"/>
    </source>
</evidence>
<reference evidence="3" key="1">
    <citation type="journal article" date="2013" name="Nature">
        <title>Draft genome of the wheat A-genome progenitor Triticum urartu.</title>
        <authorList>
            <person name="Ling H.Q."/>
            <person name="Zhao S."/>
            <person name="Liu D."/>
            <person name="Wang J."/>
            <person name="Sun H."/>
            <person name="Zhang C."/>
            <person name="Fan H."/>
            <person name="Li D."/>
            <person name="Dong L."/>
            <person name="Tao Y."/>
            <person name="Gao C."/>
            <person name="Wu H."/>
            <person name="Li Y."/>
            <person name="Cui Y."/>
            <person name="Guo X."/>
            <person name="Zheng S."/>
            <person name="Wang B."/>
            <person name="Yu K."/>
            <person name="Liang Q."/>
            <person name="Yang W."/>
            <person name="Lou X."/>
            <person name="Chen J."/>
            <person name="Feng M."/>
            <person name="Jian J."/>
            <person name="Zhang X."/>
            <person name="Luo G."/>
            <person name="Jiang Y."/>
            <person name="Liu J."/>
            <person name="Wang Z."/>
            <person name="Sha Y."/>
            <person name="Zhang B."/>
            <person name="Wu H."/>
            <person name="Tang D."/>
            <person name="Shen Q."/>
            <person name="Xue P."/>
            <person name="Zou S."/>
            <person name="Wang X."/>
            <person name="Liu X."/>
            <person name="Wang F."/>
            <person name="Yang Y."/>
            <person name="An X."/>
            <person name="Dong Z."/>
            <person name="Zhang K."/>
            <person name="Zhang X."/>
            <person name="Luo M.C."/>
            <person name="Dvorak J."/>
            <person name="Tong Y."/>
            <person name="Wang J."/>
            <person name="Yang H."/>
            <person name="Li Z."/>
            <person name="Wang D."/>
            <person name="Zhang A."/>
            <person name="Wang J."/>
        </authorList>
    </citation>
    <scope>NUCLEOTIDE SEQUENCE</scope>
    <source>
        <strain evidence="3">cv. G1812</strain>
    </source>
</reference>
<evidence type="ECO:0000313" key="3">
    <source>
        <dbReference type="Proteomes" id="UP000015106"/>
    </source>
</evidence>
<protein>
    <submittedName>
        <fullName evidence="2">Uncharacterized protein</fullName>
    </submittedName>
</protein>
<feature type="region of interest" description="Disordered" evidence="1">
    <location>
        <begin position="87"/>
        <end position="109"/>
    </location>
</feature>
<sequence>MVIRIHGFTILSSFMPGLVKTMLQNGLKWYLIGNGCRVKRVAIRFYEQNCGMLCSRSAAVSKYLYGLQFCILLKELQLSTVLGENYQGSTSSWRHSHPCLPHGRGPSRG</sequence>
<dbReference type="EnsemblPlants" id="TuG1812S0000037300.01.T01">
    <property type="protein sequence ID" value="TuG1812S0000037300.01.T01"/>
    <property type="gene ID" value="TuG1812S0000037300.01"/>
</dbReference>
<name>A0A8R7R9H1_TRIUA</name>
<reference evidence="2" key="2">
    <citation type="submission" date="2022-06" db="UniProtKB">
        <authorList>
            <consortium name="EnsemblPlants"/>
        </authorList>
    </citation>
    <scope>IDENTIFICATION</scope>
</reference>
<dbReference type="EnsemblPlants" id="TuG1812S0000037300.01.T02">
    <property type="protein sequence ID" value="TuG1812S0000037300.01.T02"/>
    <property type="gene ID" value="TuG1812S0000037300.01"/>
</dbReference>
<dbReference type="EnsemblPlants" id="TuG1812S0000037300.01.T03">
    <property type="protein sequence ID" value="TuG1812S0000037300.01.T03"/>
    <property type="gene ID" value="TuG1812S0000037300.01"/>
</dbReference>
<evidence type="ECO:0000256" key="1">
    <source>
        <dbReference type="SAM" id="MobiDB-lite"/>
    </source>
</evidence>